<dbReference type="EMBL" id="JBJGEB010000012">
    <property type="protein sequence ID" value="MFK7642851.1"/>
    <property type="molecule type" value="Genomic_DNA"/>
</dbReference>
<keyword evidence="6" id="KW-1185">Reference proteome</keyword>
<dbReference type="Pfam" id="PF06791">
    <property type="entry name" value="TMP_2"/>
    <property type="match status" value="1"/>
</dbReference>
<evidence type="ECO:0000256" key="1">
    <source>
        <dbReference type="SAM" id="Coils"/>
    </source>
</evidence>
<feature type="region of interest" description="Disordered" evidence="2">
    <location>
        <begin position="29"/>
        <end position="61"/>
    </location>
</feature>
<feature type="domain" description="Bacteriophage tail tape measure C-terminal" evidence="4">
    <location>
        <begin position="884"/>
        <end position="957"/>
    </location>
</feature>
<dbReference type="RefSeq" id="WP_405386880.1">
    <property type="nucleotide sequence ID" value="NZ_JBJGEB010000012.1"/>
</dbReference>
<proteinExistence type="predicted"/>
<evidence type="ECO:0000256" key="2">
    <source>
        <dbReference type="SAM" id="MobiDB-lite"/>
    </source>
</evidence>
<keyword evidence="1" id="KW-0175">Coiled coil</keyword>
<feature type="domain" description="Bacteriophage tail tape measure N-terminal" evidence="3">
    <location>
        <begin position="123"/>
        <end position="325"/>
    </location>
</feature>
<gene>
    <name evidence="5" type="ORF">ACI43T_10195</name>
</gene>
<evidence type="ECO:0000313" key="5">
    <source>
        <dbReference type="EMBL" id="MFK7642851.1"/>
    </source>
</evidence>
<reference evidence="5 6" key="1">
    <citation type="submission" date="2024-11" db="EMBL/GenBank/DDBJ databases">
        <authorList>
            <person name="Mikucki A.G."/>
            <person name="Kahler C.M."/>
        </authorList>
    </citation>
    <scope>NUCLEOTIDE SEQUENCE [LARGE SCALE GENOMIC DNA]</scope>
    <source>
        <strain evidence="5 6">EXNM717</strain>
    </source>
</reference>
<dbReference type="SUPFAM" id="SSF53955">
    <property type="entry name" value="Lysozyme-like"/>
    <property type="match status" value="1"/>
</dbReference>
<dbReference type="Proteomes" id="UP001621964">
    <property type="component" value="Unassembled WGS sequence"/>
</dbReference>
<evidence type="ECO:0000259" key="4">
    <source>
        <dbReference type="Pfam" id="PF09718"/>
    </source>
</evidence>
<feature type="coiled-coil region" evidence="1">
    <location>
        <begin position="424"/>
        <end position="451"/>
    </location>
</feature>
<dbReference type="InterPro" id="IPR023346">
    <property type="entry name" value="Lysozyme-like_dom_sf"/>
</dbReference>
<dbReference type="Gene3D" id="1.10.530.10">
    <property type="match status" value="1"/>
</dbReference>
<comment type="caution">
    <text evidence="5">The sequence shown here is derived from an EMBL/GenBank/DDBJ whole genome shotgun (WGS) entry which is preliminary data.</text>
</comment>
<dbReference type="InterPro" id="IPR006431">
    <property type="entry name" value="Phage_tape_meas_C"/>
</dbReference>
<evidence type="ECO:0000259" key="3">
    <source>
        <dbReference type="Pfam" id="PF06791"/>
    </source>
</evidence>
<evidence type="ECO:0000313" key="6">
    <source>
        <dbReference type="Proteomes" id="UP001621964"/>
    </source>
</evidence>
<name>A0ABW8Q7U2_9NEIS</name>
<dbReference type="Pfam" id="PF09718">
    <property type="entry name" value="Tape_meas_lam_C"/>
    <property type="match status" value="1"/>
</dbReference>
<accession>A0ABW8Q7U2</accession>
<dbReference type="InterPro" id="IPR009628">
    <property type="entry name" value="Phage_tape_measure_N"/>
</dbReference>
<organism evidence="5 6">
    <name type="scientific">Neisseria oralis</name>
    <dbReference type="NCBI Taxonomy" id="1107316"/>
    <lineage>
        <taxon>Bacteria</taxon>
        <taxon>Pseudomonadati</taxon>
        <taxon>Pseudomonadota</taxon>
        <taxon>Betaproteobacteria</taxon>
        <taxon>Neisseriales</taxon>
        <taxon>Neisseriaceae</taxon>
        <taxon>Neisseria</taxon>
    </lineage>
</organism>
<protein>
    <submittedName>
        <fullName evidence="5">Phage tail length tape measure family protein</fullName>
    </submittedName>
</protein>
<sequence length="1102" mass="119072">MNNETKIYITADSEGVDKGVAKAKKSIKSLGDTAQTEGKRVSDGLGQGVGGASETAAATETATKSMARSLKSLENAIRRDIAVKIAGGKATREYYEALANQRGLDVSRLNPLLSQLDRYNVKTNRATLTVGQFNNALRQTPAQIADIVTQLAGGQSPFLIMLQQGGQLRDMYGGFGGMFKGLSTIITPSRLAVTGLAGGVAALGYAMYQGMEESQEYRKALILAGDAAGITANRMQDIAVSVGNATGGYADARAAITALVSSGKVGAENYEQFTRAITLQAQATGQSIDDLVKKYVEIAKDPLQAVVALSANYRTMTADVYAQVKALQAQGREQEAVALVQRKFAAESEEMSTRVLENLGAIERGWKSIKETASATWDALKSIGRDETKIDRLTALNSTIQQIEESKRNPVNSLFWSERGERRLQAFYAERAKLQAEINRENAAAEEAKRRQAQIQSSTEASARLAHSAEAGIPKRILLERELAKIEKDKLEALKGANGELAKRQILQDAEYARAAALERFKEKKPKTKKAADPLRSLSDNQKRLYGLAKSAGEDPAKWLALYEIESASGRRLENKKSGALGHFQIMPQYLHDYGISRAGTKDLATSFNAVRRHHRIGSASLQRALGRELTAGEYYLGHQQGWGGAKALLTNLDKNVVDALSTIMKRGRAVAAVTQNGGQVSMTARQFAEKWVSQANRLQEQFAQKGFGSLDAGGGAYLHDLAETAFDKWQQKFTEGQEKIRVQAALTAAHVGKSFKYQLELMSNPEFANFTETQRQTALEMAKAADAQEDLTAATKKYADISKEMSKDTREKLEDKLFEISLIGKTREEIEKLTLARLWDKQIAQAQKDGAPAASIAQLERGKADSIGSLSQMQSAQKAVDNDWQGGIKSGIQSYIDSFGTMRQSMENATVQTFDKMGDALADFVATGKLDFRNLTVSILQDLSKMLIKMAIVNAMKSALGGYADGGVVSGGTQFDALFSGGGYTGAGGKYEPAGIVHKGEVVFSQQDVRNHGGVAAVERLRLKGYADGGAVGLPPVLAGRFGGAGGGNMQVNITINRSGAAESSAEGDTEMAKKLAEALPGMVEQWYLKNVYRENGTYHK</sequence>